<dbReference type="InterPro" id="IPR050213">
    <property type="entry name" value="GST_superfamily"/>
</dbReference>
<dbReference type="Pfam" id="PF14497">
    <property type="entry name" value="GST_C_3"/>
    <property type="match status" value="1"/>
</dbReference>
<dbReference type="InterPro" id="IPR010987">
    <property type="entry name" value="Glutathione-S-Trfase_C-like"/>
</dbReference>
<evidence type="ECO:0000256" key="1">
    <source>
        <dbReference type="ARBA" id="ARBA00012452"/>
    </source>
</evidence>
<dbReference type="SFLD" id="SFLDS00019">
    <property type="entry name" value="Glutathione_Transferase_(cytos"/>
    <property type="match status" value="1"/>
</dbReference>
<dbReference type="PROSITE" id="PS50404">
    <property type="entry name" value="GST_NTER"/>
    <property type="match status" value="1"/>
</dbReference>
<organism evidence="8 9">
    <name type="scientific">Dictyocaulus viviparus</name>
    <name type="common">Bovine lungworm</name>
    <dbReference type="NCBI Taxonomy" id="29172"/>
    <lineage>
        <taxon>Eukaryota</taxon>
        <taxon>Metazoa</taxon>
        <taxon>Ecdysozoa</taxon>
        <taxon>Nematoda</taxon>
        <taxon>Chromadorea</taxon>
        <taxon>Rhabditida</taxon>
        <taxon>Rhabditina</taxon>
        <taxon>Rhabditomorpha</taxon>
        <taxon>Strongyloidea</taxon>
        <taxon>Metastrongylidae</taxon>
        <taxon>Dictyocaulus</taxon>
    </lineage>
</organism>
<dbReference type="PANTHER" id="PTHR11571:SF224">
    <property type="entry name" value="HEMATOPOIETIC PROSTAGLANDIN D SYNTHASE"/>
    <property type="match status" value="1"/>
</dbReference>
<evidence type="ECO:0000259" key="7">
    <source>
        <dbReference type="PROSITE" id="PS50405"/>
    </source>
</evidence>
<reference evidence="8 9" key="1">
    <citation type="submission" date="2013-11" db="EMBL/GenBank/DDBJ databases">
        <title>Draft genome of the bovine lungworm Dictyocaulus viviparus.</title>
        <authorList>
            <person name="Mitreva M."/>
        </authorList>
    </citation>
    <scope>NUCLEOTIDE SEQUENCE [LARGE SCALE GENOMIC DNA]</scope>
    <source>
        <strain evidence="8 9">HannoverDv2000</strain>
    </source>
</reference>
<accession>A0A0D8XJR6</accession>
<dbReference type="GO" id="GO:0006749">
    <property type="term" value="P:glutathione metabolic process"/>
    <property type="evidence" value="ECO:0007669"/>
    <property type="project" value="TreeGrafter"/>
</dbReference>
<dbReference type="SUPFAM" id="SSF52833">
    <property type="entry name" value="Thioredoxin-like"/>
    <property type="match status" value="1"/>
</dbReference>
<dbReference type="FunFam" id="3.40.30.10:FF:000258">
    <property type="entry name" value="Glutathione S-transferase"/>
    <property type="match status" value="1"/>
</dbReference>
<dbReference type="CDD" id="cd03039">
    <property type="entry name" value="GST_N_Sigma_like"/>
    <property type="match status" value="1"/>
</dbReference>
<dbReference type="SUPFAM" id="SSF47616">
    <property type="entry name" value="GST C-terminal domain-like"/>
    <property type="match status" value="1"/>
</dbReference>
<dbReference type="CDD" id="cd03192">
    <property type="entry name" value="GST_C_Sigma_like"/>
    <property type="match status" value="1"/>
</dbReference>
<feature type="domain" description="GST N-terminal" evidence="6">
    <location>
        <begin position="2"/>
        <end position="79"/>
    </location>
</feature>
<protein>
    <recommendedName>
        <fullName evidence="1">glutathione transferase</fullName>
        <ecNumber evidence="1">2.5.1.18</ecNumber>
    </recommendedName>
    <alternativeName>
        <fullName evidence="5">GST class-sigma</fullName>
    </alternativeName>
</protein>
<evidence type="ECO:0000313" key="8">
    <source>
        <dbReference type="EMBL" id="KJH42596.1"/>
    </source>
</evidence>
<dbReference type="InterPro" id="IPR040079">
    <property type="entry name" value="Glutathione_S-Trfase"/>
</dbReference>
<dbReference type="InterPro" id="IPR036249">
    <property type="entry name" value="Thioredoxin-like_sf"/>
</dbReference>
<evidence type="ECO:0000256" key="5">
    <source>
        <dbReference type="ARBA" id="ARBA00078118"/>
    </source>
</evidence>
<feature type="domain" description="GST C-terminal" evidence="7">
    <location>
        <begin position="81"/>
        <end position="208"/>
    </location>
</feature>
<dbReference type="OrthoDB" id="414243at2759"/>
<dbReference type="PROSITE" id="PS50405">
    <property type="entry name" value="GST_CTER"/>
    <property type="match status" value="1"/>
</dbReference>
<dbReference type="InterPro" id="IPR004046">
    <property type="entry name" value="GST_C"/>
</dbReference>
<evidence type="ECO:0000259" key="6">
    <source>
        <dbReference type="PROSITE" id="PS50404"/>
    </source>
</evidence>
<evidence type="ECO:0000256" key="3">
    <source>
        <dbReference type="ARBA" id="ARBA00038317"/>
    </source>
</evidence>
<dbReference type="InterPro" id="IPR004045">
    <property type="entry name" value="Glutathione_S-Trfase_N"/>
</dbReference>
<sequence length="208" mass="23829">MVQYKLIFLSGRGPAECARQLFALADQQFEDVRLTKEQYHAMKSNLPFGELPVLEVDGRQLIEPMAINRFIARTFGLAGKNLFEAAVADGIADRYIFYRNRINDYHAALLTQKPAGVLRKLNNEVLVPARNKFFGYIITHLEKNSVNGYLVGDSITWIDVLIAEHVYEFNDKTPGFLDGFPQVEAHMRKIRSIPNIKKWIENRPQTAF</sequence>
<dbReference type="Proteomes" id="UP000053766">
    <property type="component" value="Unassembled WGS sequence"/>
</dbReference>
<keyword evidence="9" id="KW-1185">Reference proteome</keyword>
<dbReference type="GO" id="GO:0005737">
    <property type="term" value="C:cytoplasm"/>
    <property type="evidence" value="ECO:0007669"/>
    <property type="project" value="UniProtKB-ARBA"/>
</dbReference>
<comment type="similarity">
    <text evidence="3">Belongs to the GST superfamily. Sigma family.</text>
</comment>
<dbReference type="AlphaFoldDB" id="A0A0D8XJR6"/>
<keyword evidence="2 8" id="KW-0808">Transferase</keyword>
<proteinExistence type="inferred from homology"/>
<dbReference type="EMBL" id="KN716648">
    <property type="protein sequence ID" value="KJH42596.1"/>
    <property type="molecule type" value="Genomic_DNA"/>
</dbReference>
<evidence type="ECO:0000256" key="2">
    <source>
        <dbReference type="ARBA" id="ARBA00022679"/>
    </source>
</evidence>
<dbReference type="STRING" id="29172.A0A0D8XJR6"/>
<comment type="catalytic activity">
    <reaction evidence="4">
        <text>RX + glutathione = an S-substituted glutathione + a halide anion + H(+)</text>
        <dbReference type="Rhea" id="RHEA:16437"/>
        <dbReference type="ChEBI" id="CHEBI:15378"/>
        <dbReference type="ChEBI" id="CHEBI:16042"/>
        <dbReference type="ChEBI" id="CHEBI:17792"/>
        <dbReference type="ChEBI" id="CHEBI:57925"/>
        <dbReference type="ChEBI" id="CHEBI:90779"/>
        <dbReference type="EC" id="2.5.1.18"/>
    </reaction>
</comment>
<dbReference type="EC" id="2.5.1.18" evidence="1"/>
<dbReference type="PANTHER" id="PTHR11571">
    <property type="entry name" value="GLUTATHIONE S-TRANSFERASE"/>
    <property type="match status" value="1"/>
</dbReference>
<dbReference type="Gene3D" id="3.40.30.10">
    <property type="entry name" value="Glutaredoxin"/>
    <property type="match status" value="1"/>
</dbReference>
<name>A0A0D8XJR6_DICVI</name>
<gene>
    <name evidence="8" type="ORF">DICVIV_11417</name>
</gene>
<evidence type="ECO:0000313" key="9">
    <source>
        <dbReference type="Proteomes" id="UP000053766"/>
    </source>
</evidence>
<reference evidence="9" key="2">
    <citation type="journal article" date="2016" name="Sci. Rep.">
        <title>Dictyocaulus viviparus genome, variome and transcriptome elucidate lungworm biology and support future intervention.</title>
        <authorList>
            <person name="McNulty S.N."/>
            <person name="Strube C."/>
            <person name="Rosa B.A."/>
            <person name="Martin J.C."/>
            <person name="Tyagi R."/>
            <person name="Choi Y.J."/>
            <person name="Wang Q."/>
            <person name="Hallsworth Pepin K."/>
            <person name="Zhang X."/>
            <person name="Ozersky P."/>
            <person name="Wilson R.K."/>
            <person name="Sternberg P.W."/>
            <person name="Gasser R.B."/>
            <person name="Mitreva M."/>
        </authorList>
    </citation>
    <scope>NUCLEOTIDE SEQUENCE [LARGE SCALE GENOMIC DNA]</scope>
    <source>
        <strain evidence="9">HannoverDv2000</strain>
    </source>
</reference>
<dbReference type="GO" id="GO:0004364">
    <property type="term" value="F:glutathione transferase activity"/>
    <property type="evidence" value="ECO:0007669"/>
    <property type="project" value="UniProtKB-EC"/>
</dbReference>
<dbReference type="Gene3D" id="1.20.1050.10">
    <property type="match status" value="1"/>
</dbReference>
<dbReference type="FunFam" id="1.20.1050.10:FF:000031">
    <property type="entry name" value="Glutathione S-Transferase"/>
    <property type="match status" value="1"/>
</dbReference>
<evidence type="ECO:0000256" key="4">
    <source>
        <dbReference type="ARBA" id="ARBA00047960"/>
    </source>
</evidence>
<dbReference type="InterPro" id="IPR036282">
    <property type="entry name" value="Glutathione-S-Trfase_C_sf"/>
</dbReference>
<dbReference type="Pfam" id="PF02798">
    <property type="entry name" value="GST_N"/>
    <property type="match status" value="1"/>
</dbReference>